<feature type="region of interest" description="Disordered" evidence="1">
    <location>
        <begin position="45"/>
        <end position="79"/>
    </location>
</feature>
<gene>
    <name evidence="2" type="ORF">ANN_15627</name>
</gene>
<accession>A0ABQ8SH52</accession>
<protein>
    <submittedName>
        <fullName evidence="2">Uncharacterized protein</fullName>
    </submittedName>
</protein>
<name>A0ABQ8SH52_PERAM</name>
<evidence type="ECO:0000313" key="3">
    <source>
        <dbReference type="Proteomes" id="UP001148838"/>
    </source>
</evidence>
<sequence>MSNPCKVDDDDDDDDDDDNDDDKLRCTIKIEEKKKACEMKVKEHGVKKGIQRVRQKEGKAKEYETEEEKNQNDSRRNKEKCWKGYRKIRGKREERLYDKGKEKGPTRLFTVDENGHSEMAFGEMRSRFRHRFLEIRLTVGENTEKTHRGNQFKCESNPRISRTPDQQAEFESSPERSPPVLQSYLLPLLGRSPAWKNFPRLSSELYDYRADNPHVNMMRQLDVELKSSCDSLCLSLHEDLTKAAIRNLREELRGRDYESWKTLSGRGKGVETYSEVTAVNSWITNKKELSTSEWISSLKMTANLAAVRSVPGRSLDGIDLRNSRHHLIRSKIAAALRNKGWIVEEEISCLAENGSTRRVDILAYNADTKQGITVDPMIRFEVGCHQSAEVHLGKKSIYEPTVNYFKLKYALIHVEVFGLLIGGTVSTYEWTDFLFVVIVFDMDIRY</sequence>
<feature type="compositionally biased region" description="Polar residues" evidence="1">
    <location>
        <begin position="158"/>
        <end position="170"/>
    </location>
</feature>
<proteinExistence type="predicted"/>
<keyword evidence="3" id="KW-1185">Reference proteome</keyword>
<dbReference type="Proteomes" id="UP001148838">
    <property type="component" value="Unassembled WGS sequence"/>
</dbReference>
<feature type="compositionally biased region" description="Basic and acidic residues" evidence="1">
    <location>
        <begin position="54"/>
        <end position="79"/>
    </location>
</feature>
<evidence type="ECO:0000313" key="2">
    <source>
        <dbReference type="EMBL" id="KAJ4433368.1"/>
    </source>
</evidence>
<reference evidence="2 3" key="1">
    <citation type="journal article" date="2022" name="Allergy">
        <title>Genome assembly and annotation of Periplaneta americana reveal a comprehensive cockroach allergen profile.</title>
        <authorList>
            <person name="Wang L."/>
            <person name="Xiong Q."/>
            <person name="Saelim N."/>
            <person name="Wang L."/>
            <person name="Nong W."/>
            <person name="Wan A.T."/>
            <person name="Shi M."/>
            <person name="Liu X."/>
            <person name="Cao Q."/>
            <person name="Hui J.H.L."/>
            <person name="Sookrung N."/>
            <person name="Leung T.F."/>
            <person name="Tungtrongchitr A."/>
            <person name="Tsui S.K.W."/>
        </authorList>
    </citation>
    <scope>NUCLEOTIDE SEQUENCE [LARGE SCALE GENOMIC DNA]</scope>
    <source>
        <strain evidence="2">PWHHKU_190912</strain>
    </source>
</reference>
<evidence type="ECO:0000256" key="1">
    <source>
        <dbReference type="SAM" id="MobiDB-lite"/>
    </source>
</evidence>
<feature type="region of interest" description="Disordered" evidence="1">
    <location>
        <begin position="1"/>
        <end position="24"/>
    </location>
</feature>
<feature type="compositionally biased region" description="Acidic residues" evidence="1">
    <location>
        <begin position="8"/>
        <end position="21"/>
    </location>
</feature>
<feature type="region of interest" description="Disordered" evidence="1">
    <location>
        <begin position="144"/>
        <end position="178"/>
    </location>
</feature>
<comment type="caution">
    <text evidence="2">The sequence shown here is derived from an EMBL/GenBank/DDBJ whole genome shotgun (WGS) entry which is preliminary data.</text>
</comment>
<organism evidence="2 3">
    <name type="scientific">Periplaneta americana</name>
    <name type="common">American cockroach</name>
    <name type="synonym">Blatta americana</name>
    <dbReference type="NCBI Taxonomy" id="6978"/>
    <lineage>
        <taxon>Eukaryota</taxon>
        <taxon>Metazoa</taxon>
        <taxon>Ecdysozoa</taxon>
        <taxon>Arthropoda</taxon>
        <taxon>Hexapoda</taxon>
        <taxon>Insecta</taxon>
        <taxon>Pterygota</taxon>
        <taxon>Neoptera</taxon>
        <taxon>Polyneoptera</taxon>
        <taxon>Dictyoptera</taxon>
        <taxon>Blattodea</taxon>
        <taxon>Blattoidea</taxon>
        <taxon>Blattidae</taxon>
        <taxon>Blattinae</taxon>
        <taxon>Periplaneta</taxon>
    </lineage>
</organism>
<dbReference type="EMBL" id="JAJSOF020000027">
    <property type="protein sequence ID" value="KAJ4433368.1"/>
    <property type="molecule type" value="Genomic_DNA"/>
</dbReference>